<dbReference type="InterPro" id="IPR014015">
    <property type="entry name" value="Helicase_SF3_DNA-vir"/>
</dbReference>
<dbReference type="PANTHER" id="PTHR35372">
    <property type="entry name" value="ATP BINDING PROTEIN-RELATED"/>
    <property type="match status" value="1"/>
</dbReference>
<evidence type="ECO:0000256" key="3">
    <source>
        <dbReference type="ARBA" id="ARBA00022840"/>
    </source>
</evidence>
<dbReference type="GO" id="GO:0016787">
    <property type="term" value="F:hydrolase activity"/>
    <property type="evidence" value="ECO:0007669"/>
    <property type="project" value="UniProtKB-KW"/>
</dbReference>
<dbReference type="InterPro" id="IPR036977">
    <property type="entry name" value="DNA_primase_Znf_CHC2"/>
</dbReference>
<evidence type="ECO:0000313" key="5">
    <source>
        <dbReference type="EMBL" id="TWI77371.1"/>
    </source>
</evidence>
<feature type="domain" description="SF3 helicase" evidence="4">
    <location>
        <begin position="460"/>
        <end position="620"/>
    </location>
</feature>
<dbReference type="CDD" id="cd01029">
    <property type="entry name" value="TOPRIM_primases"/>
    <property type="match status" value="1"/>
</dbReference>
<dbReference type="PANTHER" id="PTHR35372:SF2">
    <property type="entry name" value="SF3 HELICASE DOMAIN-CONTAINING PROTEIN"/>
    <property type="match status" value="1"/>
</dbReference>
<keyword evidence="1" id="KW-0547">Nucleotide-binding</keyword>
<reference evidence="5 6" key="1">
    <citation type="submission" date="2019-07" db="EMBL/GenBank/DDBJ databases">
        <title>Genome sequencing of 100 strains of the haloalkaliphilic chemolithoautotrophic sulfur-oxidizing bacterium Thioalkalivibrio.</title>
        <authorList>
            <person name="Muyzer G."/>
        </authorList>
    </citation>
    <scope>NUCLEOTIDE SEQUENCE [LARGE SCALE GENOMIC DNA]</scope>
    <source>
        <strain evidence="5 6">ASO4-4</strain>
    </source>
</reference>
<dbReference type="InterPro" id="IPR045455">
    <property type="entry name" value="NrS-1_pol-like_helicase"/>
</dbReference>
<dbReference type="GO" id="GO:0003677">
    <property type="term" value="F:DNA binding"/>
    <property type="evidence" value="ECO:0007669"/>
    <property type="project" value="InterPro"/>
</dbReference>
<dbReference type="Gene3D" id="3.90.580.10">
    <property type="entry name" value="Zinc finger, CHC2-type domain"/>
    <property type="match status" value="1"/>
</dbReference>
<dbReference type="InterPro" id="IPR006500">
    <property type="entry name" value="Helicase_put_C_phage/plasmid"/>
</dbReference>
<evidence type="ECO:0000313" key="6">
    <source>
        <dbReference type="Proteomes" id="UP000318307"/>
    </source>
</evidence>
<proteinExistence type="predicted"/>
<dbReference type="Gene3D" id="3.40.1360.10">
    <property type="match status" value="1"/>
</dbReference>
<keyword evidence="3" id="KW-0067">ATP-binding</keyword>
<dbReference type="AlphaFoldDB" id="A0A562S7G7"/>
<protein>
    <submittedName>
        <fullName evidence="5">P4 family phage/plasmid primase-like protein</fullName>
    </submittedName>
</protein>
<dbReference type="InterPro" id="IPR027417">
    <property type="entry name" value="P-loop_NTPase"/>
</dbReference>
<dbReference type="SUPFAM" id="SSF57783">
    <property type="entry name" value="Zinc beta-ribbon"/>
    <property type="match status" value="1"/>
</dbReference>
<dbReference type="GO" id="GO:0008270">
    <property type="term" value="F:zinc ion binding"/>
    <property type="evidence" value="ECO:0007669"/>
    <property type="project" value="InterPro"/>
</dbReference>
<evidence type="ECO:0000259" key="4">
    <source>
        <dbReference type="PROSITE" id="PS51206"/>
    </source>
</evidence>
<dbReference type="InterPro" id="IPR034154">
    <property type="entry name" value="TOPRIM_DnaG/twinkle"/>
</dbReference>
<dbReference type="GO" id="GO:0006260">
    <property type="term" value="P:DNA replication"/>
    <property type="evidence" value="ECO:0007669"/>
    <property type="project" value="InterPro"/>
</dbReference>
<sequence length="740" mass="82321">MPRMQEKTDLIPELKKTLPEIRDHVPGLMKNGAELHGPCPFCGGEDRFFLRPDGFFGCRQCTPRGGDKIDFFQKLHGTTIRGLAEQFLGAAPALPREKQAGKVAATPANLKAEYLYRDEAGKELFRVRRYEANGAKTFRQGHFSEGRWVSSLKDIRRVLYRLPEVVASSNVLLVEGEKDADNAAALGFTATTGPMGASSWKPGYAEALRDKHVAVLPDKDEPGQVYLKAVIRSLVGVAASVRTVLLPGPGKDISDWIQAGGTKEQLVALIEETSPLEEEPDHECGDGNPLLEAPKVDKSLVIDKTDFMRTARKFLKERGTQILTHRGEIMEYQGGRYVPIEPPDLGAALLAWAETQIDFEKKRPFKPNRNWRVNMEDSVKAITNIPARQAPPCWTDGREEPQGKFVLACENGLLDVRNRTLTPATPKFFTRNALPYGFDPEASYSRWFDFLLEVFDGDTESMDTLQQLFGYLLTNDTTQQKIFLIVGPKRSGKGTIARVLTELLGRENVAGPTLNGLAQQFGLAGLIGKPLAIISDARLSSKTDKATMSERLLSISGEDFLSIPRKYLTDVTMQLPTRILIFSNEMPNLGDVSGALASRFITLIMPKSFFGKEDPQLTQKLIKELPGILNWSLDGRDLLEKRGYFSQPESSIAAMQELEDLSNPIRPFIRERCITGPGQSIECWRLFQAWEQWCLELGQRDPGSPQKFGIGLKAAEPKVETKLVRILGGHSRNYMGISLS</sequence>
<dbReference type="GO" id="GO:0005524">
    <property type="term" value="F:ATP binding"/>
    <property type="evidence" value="ECO:0007669"/>
    <property type="project" value="UniProtKB-KW"/>
</dbReference>
<dbReference type="Gene3D" id="3.40.50.300">
    <property type="entry name" value="P-loop containing nucleotide triphosphate hydrolases"/>
    <property type="match status" value="1"/>
</dbReference>
<dbReference type="InterPro" id="IPR014818">
    <property type="entry name" value="Phage/plasmid_primase_P4_C"/>
</dbReference>
<dbReference type="Proteomes" id="UP000318307">
    <property type="component" value="Unassembled WGS sequence"/>
</dbReference>
<dbReference type="NCBIfam" id="TIGR01613">
    <property type="entry name" value="primase_Cterm"/>
    <property type="match status" value="1"/>
</dbReference>
<dbReference type="OrthoDB" id="9763644at2"/>
<dbReference type="SMART" id="SM00885">
    <property type="entry name" value="D5_N"/>
    <property type="match status" value="1"/>
</dbReference>
<accession>A0A562S7G7</accession>
<evidence type="ECO:0000256" key="2">
    <source>
        <dbReference type="ARBA" id="ARBA00022801"/>
    </source>
</evidence>
<dbReference type="Pfam" id="PF19263">
    <property type="entry name" value="DUF5906"/>
    <property type="match status" value="1"/>
</dbReference>
<gene>
    <name evidence="5" type="ORF">LZ24_00180</name>
</gene>
<dbReference type="PROSITE" id="PS51206">
    <property type="entry name" value="SF3_HELICASE_1"/>
    <property type="match status" value="1"/>
</dbReference>
<organism evidence="5 6">
    <name type="scientific">Desulfobotulus alkaliphilus</name>
    <dbReference type="NCBI Taxonomy" id="622671"/>
    <lineage>
        <taxon>Bacteria</taxon>
        <taxon>Pseudomonadati</taxon>
        <taxon>Thermodesulfobacteriota</taxon>
        <taxon>Desulfobacteria</taxon>
        <taxon>Desulfobacterales</taxon>
        <taxon>Desulfobacteraceae</taxon>
        <taxon>Desulfobotulus</taxon>
    </lineage>
</organism>
<dbReference type="EMBL" id="VLLC01000001">
    <property type="protein sequence ID" value="TWI77371.1"/>
    <property type="molecule type" value="Genomic_DNA"/>
</dbReference>
<keyword evidence="6" id="KW-1185">Reference proteome</keyword>
<dbReference type="Pfam" id="PF08706">
    <property type="entry name" value="D5_N"/>
    <property type="match status" value="1"/>
</dbReference>
<keyword evidence="2" id="KW-0378">Hydrolase</keyword>
<dbReference type="InterPro" id="IPR051620">
    <property type="entry name" value="ORF904-like_C"/>
</dbReference>
<evidence type="ECO:0000256" key="1">
    <source>
        <dbReference type="ARBA" id="ARBA00022741"/>
    </source>
</evidence>
<dbReference type="SUPFAM" id="SSF52540">
    <property type="entry name" value="P-loop containing nucleoside triphosphate hydrolases"/>
    <property type="match status" value="1"/>
</dbReference>
<name>A0A562S7G7_9BACT</name>
<dbReference type="SUPFAM" id="SSF56731">
    <property type="entry name" value="DNA primase core"/>
    <property type="match status" value="1"/>
</dbReference>
<comment type="caution">
    <text evidence="5">The sequence shown here is derived from an EMBL/GenBank/DDBJ whole genome shotgun (WGS) entry which is preliminary data.</text>
</comment>